<name>A0AAW1LE30_POPJA</name>
<keyword evidence="2" id="KW-1185">Reference proteome</keyword>
<protein>
    <submittedName>
        <fullName evidence="1">Uncharacterized protein</fullName>
    </submittedName>
</protein>
<dbReference type="AlphaFoldDB" id="A0AAW1LE30"/>
<reference evidence="1 2" key="1">
    <citation type="journal article" date="2024" name="BMC Genomics">
        <title>De novo assembly and annotation of Popillia japonica's genome with initial clues to its potential as an invasive pest.</title>
        <authorList>
            <person name="Cucini C."/>
            <person name="Boschi S."/>
            <person name="Funari R."/>
            <person name="Cardaioli E."/>
            <person name="Iannotti N."/>
            <person name="Marturano G."/>
            <person name="Paoli F."/>
            <person name="Bruttini M."/>
            <person name="Carapelli A."/>
            <person name="Frati F."/>
            <person name="Nardi F."/>
        </authorList>
    </citation>
    <scope>NUCLEOTIDE SEQUENCE [LARGE SCALE GENOMIC DNA]</scope>
    <source>
        <strain evidence="1">DMR45628</strain>
    </source>
</reference>
<dbReference type="Proteomes" id="UP001458880">
    <property type="component" value="Unassembled WGS sequence"/>
</dbReference>
<comment type="caution">
    <text evidence="1">The sequence shown here is derived from an EMBL/GenBank/DDBJ whole genome shotgun (WGS) entry which is preliminary data.</text>
</comment>
<evidence type="ECO:0000313" key="1">
    <source>
        <dbReference type="EMBL" id="KAK9731722.1"/>
    </source>
</evidence>
<accession>A0AAW1LE30</accession>
<dbReference type="EMBL" id="JASPKY010000128">
    <property type="protein sequence ID" value="KAK9731722.1"/>
    <property type="molecule type" value="Genomic_DNA"/>
</dbReference>
<evidence type="ECO:0000313" key="2">
    <source>
        <dbReference type="Proteomes" id="UP001458880"/>
    </source>
</evidence>
<proteinExistence type="predicted"/>
<organism evidence="1 2">
    <name type="scientific">Popillia japonica</name>
    <name type="common">Japanese beetle</name>
    <dbReference type="NCBI Taxonomy" id="7064"/>
    <lineage>
        <taxon>Eukaryota</taxon>
        <taxon>Metazoa</taxon>
        <taxon>Ecdysozoa</taxon>
        <taxon>Arthropoda</taxon>
        <taxon>Hexapoda</taxon>
        <taxon>Insecta</taxon>
        <taxon>Pterygota</taxon>
        <taxon>Neoptera</taxon>
        <taxon>Endopterygota</taxon>
        <taxon>Coleoptera</taxon>
        <taxon>Polyphaga</taxon>
        <taxon>Scarabaeiformia</taxon>
        <taxon>Scarabaeidae</taxon>
        <taxon>Rutelinae</taxon>
        <taxon>Popillia</taxon>
    </lineage>
</organism>
<sequence length="90" mass="10140">MREIEPFTRLTSQNAMVRWYLAIQLLERRDYFKAGGFFGEGVKPTHLPTMLQLTPSDTFFEGFTDAAATPAALAEKTAGKRRGKPVYGRI</sequence>
<gene>
    <name evidence="1" type="ORF">QE152_g13408</name>
</gene>